<dbReference type="Proteomes" id="UP000694548">
    <property type="component" value="Unassembled WGS sequence"/>
</dbReference>
<evidence type="ECO:0000256" key="3">
    <source>
        <dbReference type="ARBA" id="ARBA00022729"/>
    </source>
</evidence>
<dbReference type="CDD" id="cd00099">
    <property type="entry name" value="IgV"/>
    <property type="match status" value="1"/>
</dbReference>
<keyword evidence="2" id="KW-1003">Cell membrane</keyword>
<gene>
    <name evidence="10" type="primary">LOC107372327</name>
</gene>
<dbReference type="InterPro" id="IPR007110">
    <property type="entry name" value="Ig-like_dom"/>
</dbReference>
<reference evidence="10" key="1">
    <citation type="submission" date="2025-08" db="UniProtKB">
        <authorList>
            <consortium name="Ensembl"/>
        </authorList>
    </citation>
    <scope>IDENTIFICATION</scope>
</reference>
<evidence type="ECO:0000256" key="7">
    <source>
        <dbReference type="ARBA" id="ARBA00023180"/>
    </source>
</evidence>
<evidence type="ECO:0000256" key="2">
    <source>
        <dbReference type="ARBA" id="ARBA00022475"/>
    </source>
</evidence>
<sequence length="382" mass="43084">MFPVLLLVAGQSNAVTSLKCSENTKLLSTRHDNPNTMISTHFISCLACFLLGTMVQETHLTASSVHQDSSLVSADVGDSVTLRCSFEGTESAWVYWYKQTLGQKPKLMSSFFIYGSEITFYDEFRNDRFTLIREKQTNSLTISDLKASDSASYYCGIMHTQVLTFAEGATVSVKDTGIQTLVHQSASETIRLEGSVTLNCSVQTGTCDGEHSVYWFKDSKDSRPGLIYSRRGRNDQCEREPNTQTHTCVYNLPLNNLNASHTGTYYCAVASCGHILFGNGTTLNFSRELDFLVYFLAGTLTTLLVVLLVFLLYRMKKRNQLHTCTQFFPLLTLKHLFGFQASHHDTYNLHYASINVRQSKRSRRQSEHTETNCVYSIIKQDE</sequence>
<dbReference type="InterPro" id="IPR036179">
    <property type="entry name" value="Ig-like_dom_sf"/>
</dbReference>
<accession>A0A8C6LYW8</accession>
<keyword evidence="3" id="KW-0732">Signal</keyword>
<dbReference type="Ensembl" id="ENSNFUT00015025780.1">
    <property type="protein sequence ID" value="ENSNFUP00015024662.1"/>
    <property type="gene ID" value="ENSNFUG00015011927.1"/>
</dbReference>
<dbReference type="GO" id="GO:0009617">
    <property type="term" value="P:response to bacterium"/>
    <property type="evidence" value="ECO:0007669"/>
    <property type="project" value="TreeGrafter"/>
</dbReference>
<evidence type="ECO:0000256" key="6">
    <source>
        <dbReference type="ARBA" id="ARBA00023157"/>
    </source>
</evidence>
<dbReference type="InterPro" id="IPR013783">
    <property type="entry name" value="Ig-like_fold"/>
</dbReference>
<evidence type="ECO:0000256" key="4">
    <source>
        <dbReference type="ARBA" id="ARBA00022859"/>
    </source>
</evidence>
<dbReference type="InterPro" id="IPR003599">
    <property type="entry name" value="Ig_sub"/>
</dbReference>
<feature type="domain" description="Ig-like" evidence="9">
    <location>
        <begin position="195"/>
        <end position="290"/>
    </location>
</feature>
<name>A0A8C6LYW8_NOTFU</name>
<dbReference type="Gene3D" id="2.60.40.10">
    <property type="entry name" value="Immunoglobulins"/>
    <property type="match status" value="2"/>
</dbReference>
<dbReference type="GeneTree" id="ENSGT00940000162676"/>
<keyword evidence="11" id="KW-1185">Reference proteome</keyword>
<dbReference type="PANTHER" id="PTHR19433">
    <property type="entry name" value="T-CELL RECEPTOR ALPHA CHAIN V REGION-RELATED"/>
    <property type="match status" value="1"/>
</dbReference>
<dbReference type="GO" id="GO:0005886">
    <property type="term" value="C:plasma membrane"/>
    <property type="evidence" value="ECO:0007669"/>
    <property type="project" value="UniProtKB-SubCell"/>
</dbReference>
<evidence type="ECO:0000313" key="10">
    <source>
        <dbReference type="Ensembl" id="ENSNFUP00015024662.1"/>
    </source>
</evidence>
<dbReference type="AlphaFoldDB" id="A0A8C6LYW8"/>
<feature type="transmembrane region" description="Helical" evidence="8">
    <location>
        <begin position="291"/>
        <end position="313"/>
    </location>
</feature>
<keyword evidence="4" id="KW-0391">Immunity</keyword>
<protein>
    <recommendedName>
        <fullName evidence="9">Ig-like domain-containing protein</fullName>
    </recommendedName>
</protein>
<dbReference type="SMART" id="SM00406">
    <property type="entry name" value="IGv"/>
    <property type="match status" value="2"/>
</dbReference>
<reference evidence="10" key="2">
    <citation type="submission" date="2025-09" db="UniProtKB">
        <authorList>
            <consortium name="Ensembl"/>
        </authorList>
    </citation>
    <scope>IDENTIFICATION</scope>
</reference>
<keyword evidence="5 8" id="KW-0472">Membrane</keyword>
<dbReference type="GO" id="GO:0002376">
    <property type="term" value="P:immune system process"/>
    <property type="evidence" value="ECO:0007669"/>
    <property type="project" value="UniProtKB-KW"/>
</dbReference>
<dbReference type="InterPro" id="IPR013106">
    <property type="entry name" value="Ig_V-set"/>
</dbReference>
<dbReference type="PROSITE" id="PS50835">
    <property type="entry name" value="IG_LIKE"/>
    <property type="match status" value="2"/>
</dbReference>
<proteinExistence type="predicted"/>
<dbReference type="Pfam" id="PF07686">
    <property type="entry name" value="V-set"/>
    <property type="match status" value="2"/>
</dbReference>
<dbReference type="SUPFAM" id="SSF48726">
    <property type="entry name" value="Immunoglobulin"/>
    <property type="match status" value="2"/>
</dbReference>
<feature type="domain" description="Ig-like" evidence="9">
    <location>
        <begin position="77"/>
        <end position="172"/>
    </location>
</feature>
<evidence type="ECO:0000256" key="5">
    <source>
        <dbReference type="ARBA" id="ARBA00023136"/>
    </source>
</evidence>
<dbReference type="SMART" id="SM00409">
    <property type="entry name" value="IG"/>
    <property type="match status" value="2"/>
</dbReference>
<comment type="subcellular location">
    <subcellularLocation>
        <location evidence="1">Cell membrane</location>
    </subcellularLocation>
</comment>
<keyword evidence="8" id="KW-0812">Transmembrane</keyword>
<evidence type="ECO:0000256" key="8">
    <source>
        <dbReference type="SAM" id="Phobius"/>
    </source>
</evidence>
<evidence type="ECO:0000256" key="1">
    <source>
        <dbReference type="ARBA" id="ARBA00004236"/>
    </source>
</evidence>
<dbReference type="InterPro" id="IPR052051">
    <property type="entry name" value="TCR_complex_component"/>
</dbReference>
<evidence type="ECO:0000313" key="11">
    <source>
        <dbReference type="Proteomes" id="UP000694548"/>
    </source>
</evidence>
<organism evidence="10 11">
    <name type="scientific">Nothobranchius furzeri</name>
    <name type="common">Turquoise killifish</name>
    <dbReference type="NCBI Taxonomy" id="105023"/>
    <lineage>
        <taxon>Eukaryota</taxon>
        <taxon>Metazoa</taxon>
        <taxon>Chordata</taxon>
        <taxon>Craniata</taxon>
        <taxon>Vertebrata</taxon>
        <taxon>Euteleostomi</taxon>
        <taxon>Actinopterygii</taxon>
        <taxon>Neopterygii</taxon>
        <taxon>Teleostei</taxon>
        <taxon>Neoteleostei</taxon>
        <taxon>Acanthomorphata</taxon>
        <taxon>Ovalentaria</taxon>
        <taxon>Atherinomorphae</taxon>
        <taxon>Cyprinodontiformes</taxon>
        <taxon>Nothobranchiidae</taxon>
        <taxon>Nothobranchius</taxon>
    </lineage>
</organism>
<keyword evidence="7" id="KW-0325">Glycoprotein</keyword>
<evidence type="ECO:0000259" key="9">
    <source>
        <dbReference type="PROSITE" id="PS50835"/>
    </source>
</evidence>
<keyword evidence="6" id="KW-1015">Disulfide bond</keyword>
<keyword evidence="8" id="KW-1133">Transmembrane helix</keyword>
<dbReference type="PANTHER" id="PTHR19433:SF127">
    <property type="entry name" value="NITR9"/>
    <property type="match status" value="1"/>
</dbReference>